<sequence>MKKSFLALSVLLSIGMLSACSNSKDNASNESSASSSISQQKEPETSSSKKETQTNSEFKGKIAEKPVIEDETVTVTINKVEAIKDSEGINASFSPDGVVLIADKKVFDESVKVEDLAEGDELDFILSSTPAMTKSIPPQISGDSVIKISLAK</sequence>
<accession>A0A430B7X1</accession>
<evidence type="ECO:0000313" key="4">
    <source>
        <dbReference type="Proteomes" id="UP000288028"/>
    </source>
</evidence>
<reference evidence="3 4" key="1">
    <citation type="submission" date="2017-05" db="EMBL/GenBank/DDBJ databases">
        <title>Vagococcus spp. assemblies.</title>
        <authorList>
            <person name="Gulvik C.A."/>
        </authorList>
    </citation>
    <scope>NUCLEOTIDE SEQUENCE [LARGE SCALE GENOMIC DNA]</scope>
    <source>
        <strain evidence="3 4">SS1714</strain>
    </source>
</reference>
<proteinExistence type="predicted"/>
<keyword evidence="4" id="KW-1185">Reference proteome</keyword>
<feature type="chain" id="PRO_5039495954" description="Lipoprotein" evidence="2">
    <location>
        <begin position="20"/>
        <end position="152"/>
    </location>
</feature>
<gene>
    <name evidence="3" type="ORF">CBF28_02130</name>
</gene>
<dbReference type="EMBL" id="NGKB01000002">
    <property type="protein sequence ID" value="RSU16347.1"/>
    <property type="molecule type" value="Genomic_DNA"/>
</dbReference>
<dbReference type="AlphaFoldDB" id="A0A430B7X1"/>
<protein>
    <recommendedName>
        <fullName evidence="5">Lipoprotein</fullName>
    </recommendedName>
</protein>
<evidence type="ECO:0000313" key="3">
    <source>
        <dbReference type="EMBL" id="RSU16347.1"/>
    </source>
</evidence>
<dbReference type="GeneID" id="95580561"/>
<evidence type="ECO:0000256" key="1">
    <source>
        <dbReference type="SAM" id="MobiDB-lite"/>
    </source>
</evidence>
<keyword evidence="2" id="KW-0732">Signal</keyword>
<feature type="region of interest" description="Disordered" evidence="1">
    <location>
        <begin position="22"/>
        <end position="63"/>
    </location>
</feature>
<feature type="compositionally biased region" description="Basic and acidic residues" evidence="1">
    <location>
        <begin position="41"/>
        <end position="63"/>
    </location>
</feature>
<comment type="caution">
    <text evidence="3">The sequence shown here is derived from an EMBL/GenBank/DDBJ whole genome shotgun (WGS) entry which is preliminary data.</text>
</comment>
<dbReference type="RefSeq" id="WP_126791442.1">
    <property type="nucleotide sequence ID" value="NZ_CP060720.1"/>
</dbReference>
<organism evidence="3 4">
    <name type="scientific">Vagococcus carniphilus</name>
    <dbReference type="NCBI Taxonomy" id="218144"/>
    <lineage>
        <taxon>Bacteria</taxon>
        <taxon>Bacillati</taxon>
        <taxon>Bacillota</taxon>
        <taxon>Bacilli</taxon>
        <taxon>Lactobacillales</taxon>
        <taxon>Enterococcaceae</taxon>
        <taxon>Vagococcus</taxon>
    </lineage>
</organism>
<dbReference type="PROSITE" id="PS51257">
    <property type="entry name" value="PROKAR_LIPOPROTEIN"/>
    <property type="match status" value="1"/>
</dbReference>
<dbReference type="Proteomes" id="UP000288028">
    <property type="component" value="Unassembled WGS sequence"/>
</dbReference>
<feature type="compositionally biased region" description="Low complexity" evidence="1">
    <location>
        <begin position="22"/>
        <end position="40"/>
    </location>
</feature>
<dbReference type="OrthoDB" id="2168472at2"/>
<evidence type="ECO:0000256" key="2">
    <source>
        <dbReference type="SAM" id="SignalP"/>
    </source>
</evidence>
<feature type="signal peptide" evidence="2">
    <location>
        <begin position="1"/>
        <end position="19"/>
    </location>
</feature>
<name>A0A430B7X1_9ENTE</name>
<evidence type="ECO:0008006" key="5">
    <source>
        <dbReference type="Google" id="ProtNLM"/>
    </source>
</evidence>